<dbReference type="PROSITE" id="PS50142">
    <property type="entry name" value="RNASE_3_2"/>
    <property type="match status" value="2"/>
</dbReference>
<dbReference type="RefSeq" id="WP_413280152.1">
    <property type="nucleotide sequence ID" value="NZ_JBHFNT010000225.1"/>
</dbReference>
<feature type="domain" description="RNase III" evidence="1">
    <location>
        <begin position="166"/>
        <end position="288"/>
    </location>
</feature>
<keyword evidence="3" id="KW-1185">Reference proteome</keyword>
<protein>
    <submittedName>
        <fullName evidence="2">GUN4 domain-containing protein</fullName>
    </submittedName>
</protein>
<dbReference type="CDD" id="cd00593">
    <property type="entry name" value="RIBOc"/>
    <property type="match status" value="2"/>
</dbReference>
<evidence type="ECO:0000313" key="3">
    <source>
        <dbReference type="Proteomes" id="UP001576780"/>
    </source>
</evidence>
<name>A0ABV4WRU8_9CYAN</name>
<dbReference type="PANTHER" id="PTHR34800:SF1">
    <property type="entry name" value="TETRAPYRROLE-BINDING PROTEIN, CHLOROPLASTIC"/>
    <property type="match status" value="1"/>
</dbReference>
<dbReference type="InterPro" id="IPR008629">
    <property type="entry name" value="GUN4-like"/>
</dbReference>
<organism evidence="2 3">
    <name type="scientific">Floridaenema evergladense BLCC-F167</name>
    <dbReference type="NCBI Taxonomy" id="3153639"/>
    <lineage>
        <taxon>Bacteria</taxon>
        <taxon>Bacillati</taxon>
        <taxon>Cyanobacteriota</taxon>
        <taxon>Cyanophyceae</taxon>
        <taxon>Oscillatoriophycideae</taxon>
        <taxon>Aerosakkonematales</taxon>
        <taxon>Aerosakkonemataceae</taxon>
        <taxon>Floridanema</taxon>
        <taxon>Floridanema evergladense</taxon>
    </lineage>
</organism>
<dbReference type="InterPro" id="IPR037215">
    <property type="entry name" value="GUN4-like_sf"/>
</dbReference>
<gene>
    <name evidence="2" type="ORF">ACE1CA_25205</name>
</gene>
<dbReference type="Pfam" id="PF14622">
    <property type="entry name" value="Ribonucleas_3_3"/>
    <property type="match status" value="2"/>
</dbReference>
<dbReference type="Gene3D" id="1.10.10.1770">
    <property type="entry name" value="Gun4-like"/>
    <property type="match status" value="1"/>
</dbReference>
<evidence type="ECO:0000259" key="1">
    <source>
        <dbReference type="PROSITE" id="PS50142"/>
    </source>
</evidence>
<proteinExistence type="predicted"/>
<dbReference type="InterPro" id="IPR036389">
    <property type="entry name" value="RNase_III_sf"/>
</dbReference>
<dbReference type="PANTHER" id="PTHR34800">
    <property type="entry name" value="TETRAPYRROLE-BINDING PROTEIN, CHLOROPLASTIC"/>
    <property type="match status" value="1"/>
</dbReference>
<evidence type="ECO:0000313" key="2">
    <source>
        <dbReference type="EMBL" id="MFB2837814.1"/>
    </source>
</evidence>
<reference evidence="2 3" key="1">
    <citation type="submission" date="2024-09" db="EMBL/GenBank/DDBJ databases">
        <title>Floridaenema gen nov. (Aerosakkonemataceae, Aerosakkonematales ord. nov., Cyanobacteria) from benthic tropical and subtropical fresh waters, with the description of four new species.</title>
        <authorList>
            <person name="Moretto J.A."/>
            <person name="Berthold D.E."/>
            <person name="Lefler F.W."/>
            <person name="Huang I.-S."/>
            <person name="Laughinghouse H. IV."/>
        </authorList>
    </citation>
    <scope>NUCLEOTIDE SEQUENCE [LARGE SCALE GENOMIC DNA]</scope>
    <source>
        <strain evidence="2 3">BLCC-F167</strain>
    </source>
</reference>
<dbReference type="SMART" id="SM00535">
    <property type="entry name" value="RIBOc"/>
    <property type="match status" value="2"/>
</dbReference>
<accession>A0ABV4WRU8</accession>
<dbReference type="CDD" id="cd16383">
    <property type="entry name" value="GUN4"/>
    <property type="match status" value="1"/>
</dbReference>
<dbReference type="Gene3D" id="1.10.1520.10">
    <property type="entry name" value="Ribonuclease III domain"/>
    <property type="match status" value="2"/>
</dbReference>
<sequence>MEIVETAFIESAIGITFNNKDLLREALTHSTYARYVGTPDTHNEWLAVLGDTLLDFIVLDYLYQKFGNTQGKGFLSIRRDEIVSDANLEKLAYQIKLTDFILVKNQDDQVTTKNITDAFEALLAVIYLDRTWQDAYNWFITKFIDSSFIKSPVNTVLSNSFSPARLADIQTAFGLVFHHPSLLETALTTISYARNTKYPENHNEGLSVLGDTLLDFFVLDYLYHNKNSRRKGVLSDDRDLLVRDSTLELIIQQIGLHRFIQDNSQSISYKNLTNTFEALLAAIYFDQGLDAARDWFFHHLPAQVKNQLKILLYQDVSGNLDIAQEELLSPNSLKSATGVDYSSLQEFLRQGEWEEADFETRDAMLKVVGRVDYLPPTDIDEFSCEDLQIINQLWLHYSQGRFGFTVQNRILKDVEYDWDKFGERIGWKVGENWRSKNDRIFSLQAPEGHLPSAAIRAAGNGPKARMRIYSRVENCNL</sequence>
<dbReference type="SUPFAM" id="SSF140869">
    <property type="entry name" value="GUN4-like"/>
    <property type="match status" value="1"/>
</dbReference>
<dbReference type="EMBL" id="JBHFNT010000225">
    <property type="protein sequence ID" value="MFB2837814.1"/>
    <property type="molecule type" value="Genomic_DNA"/>
</dbReference>
<dbReference type="InterPro" id="IPR000999">
    <property type="entry name" value="RNase_III_dom"/>
</dbReference>
<dbReference type="Pfam" id="PF05419">
    <property type="entry name" value="GUN4"/>
    <property type="match status" value="1"/>
</dbReference>
<dbReference type="Gene3D" id="1.25.40.620">
    <property type="match status" value="1"/>
</dbReference>
<feature type="domain" description="RNase III" evidence="1">
    <location>
        <begin position="6"/>
        <end position="131"/>
    </location>
</feature>
<comment type="caution">
    <text evidence="2">The sequence shown here is derived from an EMBL/GenBank/DDBJ whole genome shotgun (WGS) entry which is preliminary data.</text>
</comment>
<dbReference type="Proteomes" id="UP001576780">
    <property type="component" value="Unassembled WGS sequence"/>
</dbReference>
<dbReference type="SUPFAM" id="SSF69065">
    <property type="entry name" value="RNase III domain-like"/>
    <property type="match status" value="2"/>
</dbReference>